<evidence type="ECO:0000313" key="1">
    <source>
        <dbReference type="EMBL" id="QJC51731.1"/>
    </source>
</evidence>
<dbReference type="Pfam" id="PF10844">
    <property type="entry name" value="DUF2577"/>
    <property type="match status" value="1"/>
</dbReference>
<proteinExistence type="predicted"/>
<keyword evidence="2" id="KW-1185">Reference proteome</keyword>
<sequence length="152" mass="16398">MDRGEGSGASQLVQLMRNIGWNADTTIELGTVVSAPPELKIRIDHMELVLEKDDLVVAERLTKHTRKVDMSASEKAKMSAAAGDVTMTILPPPPAGTTIQTTIQGLSLDNGSWSVECADLTYCNELKAGERVIVAGVQQGQLYLVLDRAVTY</sequence>
<dbReference type="KEGG" id="palr:HGI30_09360"/>
<gene>
    <name evidence="1" type="ORF">HGI30_09360</name>
</gene>
<evidence type="ECO:0000313" key="2">
    <source>
        <dbReference type="Proteomes" id="UP000502136"/>
    </source>
</evidence>
<dbReference type="InterPro" id="IPR022555">
    <property type="entry name" value="DUF2577"/>
</dbReference>
<name>A0A6H2GWC9_9BACL</name>
<dbReference type="RefSeq" id="WP_168907315.1">
    <property type="nucleotide sequence ID" value="NZ_CP051428.1"/>
</dbReference>
<dbReference type="EMBL" id="CP051428">
    <property type="protein sequence ID" value="QJC51731.1"/>
    <property type="molecule type" value="Genomic_DNA"/>
</dbReference>
<dbReference type="AlphaFoldDB" id="A0A6H2GWC9"/>
<dbReference type="Proteomes" id="UP000502136">
    <property type="component" value="Chromosome"/>
</dbReference>
<accession>A0A6H2GWC9</accession>
<organism evidence="1 2">
    <name type="scientific">Paenibacillus albicereus</name>
    <dbReference type="NCBI Taxonomy" id="2726185"/>
    <lineage>
        <taxon>Bacteria</taxon>
        <taxon>Bacillati</taxon>
        <taxon>Bacillota</taxon>
        <taxon>Bacilli</taxon>
        <taxon>Bacillales</taxon>
        <taxon>Paenibacillaceae</taxon>
        <taxon>Paenibacillus</taxon>
    </lineage>
</organism>
<protein>
    <submittedName>
        <fullName evidence="1">DUF2577 domain-containing protein</fullName>
    </submittedName>
</protein>
<reference evidence="1 2" key="1">
    <citation type="submission" date="2020-04" db="EMBL/GenBank/DDBJ databases">
        <title>Novel Paenibacillus strain UniB2 isolated from commercial digestive syrup.</title>
        <authorList>
            <person name="Thorat V."/>
            <person name="Kirdat K."/>
            <person name="Tiwarekar B."/>
            <person name="Yadav A."/>
        </authorList>
    </citation>
    <scope>NUCLEOTIDE SEQUENCE [LARGE SCALE GENOMIC DNA]</scope>
    <source>
        <strain evidence="1 2">UniB2</strain>
    </source>
</reference>